<dbReference type="RefSeq" id="WP_345024818.1">
    <property type="nucleotide sequence ID" value="NZ_BAABDO010000141.1"/>
</dbReference>
<keyword evidence="2" id="KW-1133">Transmembrane helix</keyword>
<keyword evidence="5" id="KW-1185">Reference proteome</keyword>
<feature type="compositionally biased region" description="Gly residues" evidence="1">
    <location>
        <begin position="112"/>
        <end position="125"/>
    </location>
</feature>
<gene>
    <name evidence="4" type="ORF">GCM10022416_57300</name>
</gene>
<feature type="signal peptide" evidence="3">
    <location>
        <begin position="1"/>
        <end position="33"/>
    </location>
</feature>
<proteinExistence type="predicted"/>
<protein>
    <submittedName>
        <fullName evidence="4">Uncharacterized protein</fullName>
    </submittedName>
</protein>
<feature type="region of interest" description="Disordered" evidence="1">
    <location>
        <begin position="63"/>
        <end position="150"/>
    </location>
</feature>
<sequence>MHRQRRLARIGAVSAGTAALVLLGGAQAVHAHAAAAPAPCPKGTDPASTLDNWKCQLDNLRESLTPKQPTASPAPSPAPSKAKPAPKATPTPKPSGSGGSGGGKRTASRPGTAGGSRSGGTGAGTGTRSVPAPLTAPGGVRPYSPSTTADLPGLLPSPQVADAASGVVVPNTRLVSPAAASARDEGATMEWLAAASGAAGAAAALNVSVLARRFRRTRPVLRPRAR</sequence>
<evidence type="ECO:0000313" key="5">
    <source>
        <dbReference type="Proteomes" id="UP001500266"/>
    </source>
</evidence>
<reference evidence="5" key="1">
    <citation type="journal article" date="2019" name="Int. J. Syst. Evol. Microbiol.">
        <title>The Global Catalogue of Microorganisms (GCM) 10K type strain sequencing project: providing services to taxonomists for standard genome sequencing and annotation.</title>
        <authorList>
            <consortium name="The Broad Institute Genomics Platform"/>
            <consortium name="The Broad Institute Genome Sequencing Center for Infectious Disease"/>
            <person name="Wu L."/>
            <person name="Ma J."/>
        </authorList>
    </citation>
    <scope>NUCLEOTIDE SEQUENCE [LARGE SCALE GENOMIC DNA]</scope>
    <source>
        <strain evidence="5">JCM 17316</strain>
    </source>
</reference>
<evidence type="ECO:0000313" key="4">
    <source>
        <dbReference type="EMBL" id="GAA4156254.1"/>
    </source>
</evidence>
<evidence type="ECO:0000256" key="1">
    <source>
        <dbReference type="SAM" id="MobiDB-lite"/>
    </source>
</evidence>
<dbReference type="EMBL" id="BAABDO010000141">
    <property type="protein sequence ID" value="GAA4156254.1"/>
    <property type="molecule type" value="Genomic_DNA"/>
</dbReference>
<dbReference type="Proteomes" id="UP001500266">
    <property type="component" value="Unassembled WGS sequence"/>
</dbReference>
<keyword evidence="3" id="KW-0732">Signal</keyword>
<organism evidence="4 5">
    <name type="scientific">Actinomadura keratinilytica</name>
    <dbReference type="NCBI Taxonomy" id="547461"/>
    <lineage>
        <taxon>Bacteria</taxon>
        <taxon>Bacillati</taxon>
        <taxon>Actinomycetota</taxon>
        <taxon>Actinomycetes</taxon>
        <taxon>Streptosporangiales</taxon>
        <taxon>Thermomonosporaceae</taxon>
        <taxon>Actinomadura</taxon>
    </lineage>
</organism>
<keyword evidence="2" id="KW-0812">Transmembrane</keyword>
<feature type="chain" id="PRO_5045865281" evidence="3">
    <location>
        <begin position="34"/>
        <end position="226"/>
    </location>
</feature>
<name>A0ABP7ZFN3_9ACTN</name>
<comment type="caution">
    <text evidence="4">The sequence shown here is derived from an EMBL/GenBank/DDBJ whole genome shotgun (WGS) entry which is preliminary data.</text>
</comment>
<evidence type="ECO:0000256" key="3">
    <source>
        <dbReference type="SAM" id="SignalP"/>
    </source>
</evidence>
<keyword evidence="2" id="KW-0472">Membrane</keyword>
<accession>A0ABP7ZFN3</accession>
<feature type="transmembrane region" description="Helical" evidence="2">
    <location>
        <begin position="191"/>
        <end position="211"/>
    </location>
</feature>
<evidence type="ECO:0000256" key="2">
    <source>
        <dbReference type="SAM" id="Phobius"/>
    </source>
</evidence>